<evidence type="ECO:0000313" key="3">
    <source>
        <dbReference type="Proteomes" id="UP001303115"/>
    </source>
</evidence>
<dbReference type="Proteomes" id="UP001303115">
    <property type="component" value="Unassembled WGS sequence"/>
</dbReference>
<dbReference type="Pfam" id="PF13668">
    <property type="entry name" value="Ferritin_2"/>
    <property type="match status" value="1"/>
</dbReference>
<dbReference type="AlphaFoldDB" id="A0AAN6PPM7"/>
<name>A0AAN6PPM7_9PEZI</name>
<accession>A0AAN6PPM7</accession>
<keyword evidence="1" id="KW-0732">Signal</keyword>
<protein>
    <submittedName>
        <fullName evidence="2">Uncharacterized protein</fullName>
    </submittedName>
</protein>
<evidence type="ECO:0000313" key="2">
    <source>
        <dbReference type="EMBL" id="KAK4043920.1"/>
    </source>
</evidence>
<evidence type="ECO:0000256" key="1">
    <source>
        <dbReference type="SAM" id="SignalP"/>
    </source>
</evidence>
<sequence length="400" mass="43017">MRPTQSLSPVLAAVAVLLVGNQQVRAEPFSFPLANGFPFPNQTALEELFTRAGGNFTNAPLAPRFDDDSLTSWKLQAFNEFMEVAFFTQLIANITNGVAGYEIDSSTREYVLTSLETIQAQEEMHAYNANDAVRYFTNGSHMFPCTYQFPVSTFAEAVDFAQTLTDMYIGLLANIQQRTALHLGSDSNSIIYVLAQALGQEGQQSGWFRSLRRIPPSAEPFLTTSTREFALGWMQHWIVPGSCPNMDAIPLRILPPLTITAVSIGDASHSGNVTLVAPGALDPDSQSVAFVNGALVPTVVPFKVRQTSPCGGDDRAAATDRVTTTQHDQTVLASGRATSAGPGGSEGCIASTEITADMPYAHNVMHGLVLMAVVENSGEFITAQDVADATLYGPALLEWS</sequence>
<organism evidence="2 3">
    <name type="scientific">Parachaetomium inaequale</name>
    <dbReference type="NCBI Taxonomy" id="2588326"/>
    <lineage>
        <taxon>Eukaryota</taxon>
        <taxon>Fungi</taxon>
        <taxon>Dikarya</taxon>
        <taxon>Ascomycota</taxon>
        <taxon>Pezizomycotina</taxon>
        <taxon>Sordariomycetes</taxon>
        <taxon>Sordariomycetidae</taxon>
        <taxon>Sordariales</taxon>
        <taxon>Chaetomiaceae</taxon>
        <taxon>Parachaetomium</taxon>
    </lineage>
</organism>
<feature type="signal peptide" evidence="1">
    <location>
        <begin position="1"/>
        <end position="26"/>
    </location>
</feature>
<feature type="chain" id="PRO_5042904678" evidence="1">
    <location>
        <begin position="27"/>
        <end position="400"/>
    </location>
</feature>
<gene>
    <name evidence="2" type="ORF">C8A01DRAFT_43280</name>
</gene>
<proteinExistence type="predicted"/>
<comment type="caution">
    <text evidence="2">The sequence shown here is derived from an EMBL/GenBank/DDBJ whole genome shotgun (WGS) entry which is preliminary data.</text>
</comment>
<keyword evidence="3" id="KW-1185">Reference proteome</keyword>
<reference evidence="3" key="1">
    <citation type="journal article" date="2023" name="Mol. Phylogenet. Evol.">
        <title>Genome-scale phylogeny and comparative genomics of the fungal order Sordariales.</title>
        <authorList>
            <person name="Hensen N."/>
            <person name="Bonometti L."/>
            <person name="Westerberg I."/>
            <person name="Brannstrom I.O."/>
            <person name="Guillou S."/>
            <person name="Cros-Aarteil S."/>
            <person name="Calhoun S."/>
            <person name="Haridas S."/>
            <person name="Kuo A."/>
            <person name="Mondo S."/>
            <person name="Pangilinan J."/>
            <person name="Riley R."/>
            <person name="LaButti K."/>
            <person name="Andreopoulos B."/>
            <person name="Lipzen A."/>
            <person name="Chen C."/>
            <person name="Yan M."/>
            <person name="Daum C."/>
            <person name="Ng V."/>
            <person name="Clum A."/>
            <person name="Steindorff A."/>
            <person name="Ohm R.A."/>
            <person name="Martin F."/>
            <person name="Silar P."/>
            <person name="Natvig D.O."/>
            <person name="Lalanne C."/>
            <person name="Gautier V."/>
            <person name="Ament-Velasquez S.L."/>
            <person name="Kruys A."/>
            <person name="Hutchinson M.I."/>
            <person name="Powell A.J."/>
            <person name="Barry K."/>
            <person name="Miller A.N."/>
            <person name="Grigoriev I.V."/>
            <person name="Debuchy R."/>
            <person name="Gladieux P."/>
            <person name="Hiltunen Thoren M."/>
            <person name="Johannesson H."/>
        </authorList>
    </citation>
    <scope>NUCLEOTIDE SEQUENCE [LARGE SCALE GENOMIC DNA]</scope>
    <source>
        <strain evidence="3">CBS 284.82</strain>
    </source>
</reference>
<dbReference type="EMBL" id="MU854323">
    <property type="protein sequence ID" value="KAK4043920.1"/>
    <property type="molecule type" value="Genomic_DNA"/>
</dbReference>